<name>D3TC39_ACIB4</name>
<sequence length="234" mass="26737">MKNLKLEYLVEKELKEMGRRFEVIGGERYVKNYDVVLTDYFDGENCVLCYEAKECIRRLKSYLYGKKRFMKLVVGIDPGPKPGIAVIGDGVVVEEIQLSSVSEVKGLIDSIYYGYSPQIFLIRIGDGDITNRNRIINSLVEHYPIELVDEKNTSEVITNKDVESAKVIAFTRGKRVREKLNIVVKEGYLKDIQRKSRIESNGKITISRILAKKVALGELTLKEAINKVRNENEK</sequence>
<reference evidence="1" key="1">
    <citation type="submission" date="2010-02" db="EMBL/GenBank/DDBJ databases">
        <title>Complete sequence of Aciduliprofundum boonei T469.</title>
        <authorList>
            <consortium name="US DOE Joint Genome Institute"/>
            <person name="Lucas S."/>
            <person name="Copeland A."/>
            <person name="Lapidus A."/>
            <person name="Cheng J.-F."/>
            <person name="Bruce D."/>
            <person name="Goodwin L."/>
            <person name="Pitluck S."/>
            <person name="Saunders E."/>
            <person name="Detter J.C."/>
            <person name="Han C."/>
            <person name="Tapia R."/>
            <person name="Land M."/>
            <person name="Hauser L."/>
            <person name="Kyrpides N."/>
            <person name="Mikhailova N."/>
            <person name="Flores G."/>
            <person name="Reysenbach A.-L."/>
            <person name="Woyke T."/>
        </authorList>
    </citation>
    <scope>NUCLEOTIDE SEQUENCE</scope>
    <source>
        <strain evidence="1">T469</strain>
    </source>
</reference>
<evidence type="ECO:0000313" key="1">
    <source>
        <dbReference type="EMBL" id="ADD08124.1"/>
    </source>
</evidence>
<keyword evidence="2" id="KW-1185">Reference proteome</keyword>
<dbReference type="HOGENOM" id="CLU_1080186_0_0_2"/>
<dbReference type="EMBL" id="CP001941">
    <property type="protein sequence ID" value="ADD08124.1"/>
    <property type="molecule type" value="Genomic_DNA"/>
</dbReference>
<accession>D3TC39</accession>
<dbReference type="AlphaFoldDB" id="D3TC39"/>
<dbReference type="OrthoDB" id="17710at2157"/>
<dbReference type="KEGG" id="abi:Aboo_0313"/>
<organism evidence="1 2">
    <name type="scientific">Aciduliprofundum boonei (strain DSM 19572 / T469)</name>
    <dbReference type="NCBI Taxonomy" id="439481"/>
    <lineage>
        <taxon>Archaea</taxon>
        <taxon>Methanobacteriati</taxon>
        <taxon>Thermoplasmatota</taxon>
        <taxon>DHVE2 group</taxon>
        <taxon>Candidatus Aciduliprofundum</taxon>
    </lineage>
</organism>
<gene>
    <name evidence="1" type="ordered locus">Aboo_0313</name>
</gene>
<protein>
    <submittedName>
        <fullName evidence="1">Uncharacterized protein</fullName>
    </submittedName>
</protein>
<proteinExistence type="predicted"/>
<dbReference type="Proteomes" id="UP000001400">
    <property type="component" value="Chromosome"/>
</dbReference>
<evidence type="ECO:0000313" key="2">
    <source>
        <dbReference type="Proteomes" id="UP000001400"/>
    </source>
</evidence>